<proteinExistence type="predicted"/>
<evidence type="ECO:0000313" key="2">
    <source>
        <dbReference type="EMBL" id="QGF21711.1"/>
    </source>
</evidence>
<accession>A0A5Q2F543</accession>
<dbReference type="Proteomes" id="UP000343370">
    <property type="component" value="Segment"/>
</dbReference>
<dbReference type="EMBL" id="MN604230">
    <property type="protein sequence ID" value="QGF21711.1"/>
    <property type="molecule type" value="Genomic_DNA"/>
</dbReference>
<keyword evidence="3" id="KW-1185">Reference proteome</keyword>
<sequence>MGLMGFNRRRREMAKLEAAAATKEQSNTNVPEEVETQQEAKLDVSKLSLKKVKEELDKREIVYAHNTGEEKLRKKLADAIN</sequence>
<feature type="region of interest" description="Disordered" evidence="1">
    <location>
        <begin position="18"/>
        <end position="37"/>
    </location>
</feature>
<reference evidence="2 3" key="1">
    <citation type="submission" date="2019-10" db="EMBL/GenBank/DDBJ databases">
        <authorList>
            <person name="Kazantseva O."/>
            <person name="Piligrimova E."/>
            <person name="Shadrin A."/>
            <person name="Zagorodny V."/>
        </authorList>
    </citation>
    <scope>NUCLEOTIDE SEQUENCE [LARGE SCALE GENOMIC DNA]</scope>
</reference>
<evidence type="ECO:0000313" key="3">
    <source>
        <dbReference type="Proteomes" id="UP000343370"/>
    </source>
</evidence>
<evidence type="ECO:0000256" key="1">
    <source>
        <dbReference type="SAM" id="MobiDB-lite"/>
    </source>
</evidence>
<gene>
    <name evidence="2" type="ORF">Sam112_gp7</name>
</gene>
<protein>
    <submittedName>
        <fullName evidence="2">Uncharacterized protein</fullName>
    </submittedName>
</protein>
<organism evidence="2 3">
    <name type="scientific">Bacillus phage vB_BcM_Sam112</name>
    <dbReference type="NCBI Taxonomy" id="2663324"/>
    <lineage>
        <taxon>Viruses</taxon>
        <taxon>Duplodnaviria</taxon>
        <taxon>Heunggongvirae</taxon>
        <taxon>Uroviricota</taxon>
        <taxon>Caudoviricetes</taxon>
        <taxon>Trautnerviridae</taxon>
        <taxon>Prospektnaukivirus</taxon>
        <taxon>Prospektnaukivirus sam112</taxon>
    </lineage>
</organism>
<name>A0A5Q2F543_9CAUD</name>